<dbReference type="SUPFAM" id="SSF54001">
    <property type="entry name" value="Cysteine proteinases"/>
    <property type="match status" value="1"/>
</dbReference>
<dbReference type="EMBL" id="LJTC01000001">
    <property type="protein sequence ID" value="KPM85501.1"/>
    <property type="molecule type" value="Genomic_DNA"/>
</dbReference>
<dbReference type="InterPro" id="IPR039439">
    <property type="entry name" value="SH3b1_dom"/>
</dbReference>
<keyword evidence="5" id="KW-0732">Signal</keyword>
<organism evidence="7 8">
    <name type="scientific">Pseudoalteromonas lipolytica</name>
    <dbReference type="NCBI Taxonomy" id="570156"/>
    <lineage>
        <taxon>Bacteria</taxon>
        <taxon>Pseudomonadati</taxon>
        <taxon>Pseudomonadota</taxon>
        <taxon>Gammaproteobacteria</taxon>
        <taxon>Alteromonadales</taxon>
        <taxon>Pseudoalteromonadaceae</taxon>
        <taxon>Pseudoalteromonas</taxon>
    </lineage>
</organism>
<feature type="domain" description="NlpC/P60" evidence="6">
    <location>
        <begin position="304"/>
        <end position="435"/>
    </location>
</feature>
<dbReference type="PATRIC" id="fig|570156.3.peg.311"/>
<evidence type="ECO:0000313" key="8">
    <source>
        <dbReference type="Proteomes" id="UP000050378"/>
    </source>
</evidence>
<proteinExistence type="inferred from homology"/>
<dbReference type="RefSeq" id="WP_054551255.1">
    <property type="nucleotide sequence ID" value="NZ_LJTC01000001.1"/>
</dbReference>
<keyword evidence="3 7" id="KW-0378">Hydrolase</keyword>
<comment type="caution">
    <text evidence="7">The sequence shown here is derived from an EMBL/GenBank/DDBJ whole genome shotgun (WGS) entry which is preliminary data.</text>
</comment>
<dbReference type="InterPro" id="IPR000064">
    <property type="entry name" value="NLP_P60_dom"/>
</dbReference>
<protein>
    <submittedName>
        <fullName evidence="7">Glycoside hydrolase</fullName>
    </submittedName>
</protein>
<dbReference type="Gene3D" id="3.90.1720.10">
    <property type="entry name" value="endopeptidase domain like (from Nostoc punctiforme)"/>
    <property type="match status" value="1"/>
</dbReference>
<name>A0A0P7E759_9GAMM</name>
<comment type="similarity">
    <text evidence="1">Belongs to the peptidase C40 family.</text>
</comment>
<dbReference type="Pfam" id="PF12913">
    <property type="entry name" value="SH3_6"/>
    <property type="match status" value="1"/>
</dbReference>
<sequence>MRRSIIALSITLGVAFSAPMHAEGWQSDVIGITQSQLSPSYWLAQGASAKVIMTEAQIAAFNEKLIKDNKYIVDPLSFQKSLTKDELTSAIHSASSIPKSPRFFTDGRQLTAKDFAKYQENLNLNKVGDNNEVRFAVVVKRTALRTFPTWDRVLNSGLDQDLDRFQESGMFPGEAVAVLHQSADKKWLLVRAYNYLAWTPAEDLAFADADKIKAYREQANFLVVTGAKVNTAYVPSDETLSEVQLDMGVRLPLVDSEQVPYLLNGQNSYASHVVQLPTRDEQGKLVIKPAMISKTADVNLGYLDYNEQNLIKQGFKFLGERYGWGHDYNGRDCTGFVGEIYKSFGLLMPRNSGQQGSSEYGQNSRFDKNTAADDKLPTVKNMAIGDLIYIPGHVMMYLGEHHGEPYVIHDVKGLGYNKGDGSFYSSALNGVSVTPLLPLRLSQETSYLDRVYNIKRIR</sequence>
<dbReference type="PIRSF" id="PIRSF019015">
    <property type="entry name" value="P60_peptidase_YkfC"/>
    <property type="match status" value="1"/>
</dbReference>
<feature type="signal peptide" evidence="5">
    <location>
        <begin position="1"/>
        <end position="22"/>
    </location>
</feature>
<dbReference type="GO" id="GO:0006508">
    <property type="term" value="P:proteolysis"/>
    <property type="evidence" value="ECO:0007669"/>
    <property type="project" value="UniProtKB-KW"/>
</dbReference>
<dbReference type="InterPro" id="IPR027017">
    <property type="entry name" value="P60_peptidase_YkfC"/>
</dbReference>
<accession>A0A0P7E759</accession>
<dbReference type="OrthoDB" id="9808890at2"/>
<dbReference type="Proteomes" id="UP000050378">
    <property type="component" value="Unassembled WGS sequence"/>
</dbReference>
<evidence type="ECO:0000256" key="4">
    <source>
        <dbReference type="ARBA" id="ARBA00022807"/>
    </source>
</evidence>
<dbReference type="Pfam" id="PF00877">
    <property type="entry name" value="NLPC_P60"/>
    <property type="match status" value="1"/>
</dbReference>
<dbReference type="STRING" id="570156.AOG27_01575"/>
<dbReference type="GO" id="GO:0008234">
    <property type="term" value="F:cysteine-type peptidase activity"/>
    <property type="evidence" value="ECO:0007669"/>
    <property type="project" value="UniProtKB-KW"/>
</dbReference>
<dbReference type="AlphaFoldDB" id="A0A0P7E759"/>
<evidence type="ECO:0000259" key="6">
    <source>
        <dbReference type="PROSITE" id="PS51935"/>
    </source>
</evidence>
<keyword evidence="2" id="KW-0645">Protease</keyword>
<evidence type="ECO:0000313" key="7">
    <source>
        <dbReference type="EMBL" id="KPM85501.1"/>
    </source>
</evidence>
<evidence type="ECO:0000256" key="1">
    <source>
        <dbReference type="ARBA" id="ARBA00007074"/>
    </source>
</evidence>
<keyword evidence="4" id="KW-0788">Thiol protease</keyword>
<reference evidence="7 8" key="1">
    <citation type="submission" date="2015-09" db="EMBL/GenBank/DDBJ databases">
        <title>Draft Genome Sequence of Pseudoalteromonas lipolytica UCD-48B.</title>
        <authorList>
            <person name="Krusor M."/>
            <person name="Coil D.A."/>
            <person name="Lang J.M."/>
            <person name="Eisen J.A."/>
            <person name="Alexiev A."/>
        </authorList>
    </citation>
    <scope>NUCLEOTIDE SEQUENCE [LARGE SCALE GENOMIC DNA]</scope>
    <source>
        <strain evidence="7 8">UCD-48B</strain>
    </source>
</reference>
<evidence type="ECO:0000256" key="3">
    <source>
        <dbReference type="ARBA" id="ARBA00022801"/>
    </source>
</evidence>
<evidence type="ECO:0000256" key="5">
    <source>
        <dbReference type="SAM" id="SignalP"/>
    </source>
</evidence>
<dbReference type="PROSITE" id="PS51935">
    <property type="entry name" value="NLPC_P60"/>
    <property type="match status" value="1"/>
</dbReference>
<gene>
    <name evidence="7" type="ORF">AOG27_01575</name>
</gene>
<evidence type="ECO:0000256" key="2">
    <source>
        <dbReference type="ARBA" id="ARBA00022670"/>
    </source>
</evidence>
<feature type="chain" id="PRO_5006138328" evidence="5">
    <location>
        <begin position="23"/>
        <end position="458"/>
    </location>
</feature>
<dbReference type="InterPro" id="IPR038765">
    <property type="entry name" value="Papain-like_cys_pep_sf"/>
</dbReference>